<organism evidence="1 2">
    <name type="scientific">Zymoseptoria tritici ST99CH_1E4</name>
    <dbReference type="NCBI Taxonomy" id="1276532"/>
    <lineage>
        <taxon>Eukaryota</taxon>
        <taxon>Fungi</taxon>
        <taxon>Dikarya</taxon>
        <taxon>Ascomycota</taxon>
        <taxon>Pezizomycotina</taxon>
        <taxon>Dothideomycetes</taxon>
        <taxon>Dothideomycetidae</taxon>
        <taxon>Mycosphaerellales</taxon>
        <taxon>Mycosphaerellaceae</taxon>
        <taxon>Zymoseptoria</taxon>
    </lineage>
</organism>
<accession>A0A2H1H816</accession>
<reference evidence="2" key="1">
    <citation type="submission" date="2017-05" db="EMBL/GenBank/DDBJ databases">
        <authorList>
            <person name="Song R."/>
            <person name="Chenine A.L."/>
            <person name="Ruprecht R.M."/>
        </authorList>
    </citation>
    <scope>NUCLEOTIDE SEQUENCE [LARGE SCALE GENOMIC DNA]</scope>
</reference>
<dbReference type="Proteomes" id="UP000245764">
    <property type="component" value="Chromosome 13"/>
</dbReference>
<name>A0A2H1H816_ZYMTR</name>
<proteinExistence type="predicted"/>
<evidence type="ECO:0000313" key="1">
    <source>
        <dbReference type="EMBL" id="SMR61967.1"/>
    </source>
</evidence>
<protein>
    <recommendedName>
        <fullName evidence="3">F-box domain-containing protein</fullName>
    </recommendedName>
</protein>
<dbReference type="AlphaFoldDB" id="A0A2H1H816"/>
<sequence length="408" mass="45903">MEQYRPFSDDAVPVEVAEHIGRYVDKEDLKSFRLASRTCAAAASKAFKKAYFSELTVMLATESSIALAIKIMSDQKANLGVAVKKLVLVDDSVSEPYGSHSADAEERAAATLFHEQGVTRRNGQDRRLLTDLLRECGKTVHVSGKKSILFRSHHEKTDCNFVSSEYFDYEEWIEDVEDSPEDHVFQTLMLAILSAGIDFGEFSMDVGERQGIQITRYGASFWQGTVCKAALDRFQTLDLVLNADPLDDLGVGRAATDFFALIPKLKIRSLKVTRLLLDDKRLAWPTAATLMAMDFPLMKSLEFEKITLPWSTLVRFLKHHKNLRELILPPEHAGLEGIPDEVSGIYRFPIPWDIVKIVLRELSRLTGIPKVEENELAVAAARAEARRRFLEAAAAMRPRAIDKNARFD</sequence>
<dbReference type="EMBL" id="LT854265">
    <property type="protein sequence ID" value="SMR61967.1"/>
    <property type="molecule type" value="Genomic_DNA"/>
</dbReference>
<gene>
    <name evidence="1" type="ORF">ZT1E4_G11280</name>
</gene>
<evidence type="ECO:0008006" key="3">
    <source>
        <dbReference type="Google" id="ProtNLM"/>
    </source>
</evidence>
<evidence type="ECO:0000313" key="2">
    <source>
        <dbReference type="Proteomes" id="UP000245764"/>
    </source>
</evidence>